<dbReference type="Gene3D" id="3.40.50.300">
    <property type="entry name" value="P-loop containing nucleotide triphosphate hydrolases"/>
    <property type="match status" value="2"/>
</dbReference>
<feature type="domain" description="ABC transporter" evidence="11">
    <location>
        <begin position="246"/>
        <end position="502"/>
    </location>
</feature>
<accession>A0A0C4YU37</accession>
<dbReference type="SUPFAM" id="SSF52540">
    <property type="entry name" value="P-loop containing nucleoside triphosphate hydrolases"/>
    <property type="match status" value="2"/>
</dbReference>
<dbReference type="InterPro" id="IPR050107">
    <property type="entry name" value="ABC_carbohydrate_import_ATPase"/>
</dbReference>
<dbReference type="Pfam" id="PF00005">
    <property type="entry name" value="ABC_tran"/>
    <property type="match status" value="2"/>
</dbReference>
<dbReference type="PROSITE" id="PS50893">
    <property type="entry name" value="ABC_TRANSPORTER_2"/>
    <property type="match status" value="2"/>
</dbReference>
<dbReference type="FunFam" id="3.40.50.300:FF:000127">
    <property type="entry name" value="Ribose import ATP-binding protein RbsA"/>
    <property type="match status" value="1"/>
</dbReference>
<gene>
    <name evidence="12" type="ORF">RR42_s2534</name>
</gene>
<keyword evidence="8 12" id="KW-0067">ATP-binding</keyword>
<sequence length="502" mass="54266">MNAITEITPLFEMRGICKNFPGVKALDDVSFAIYPGEVHMLLGENGAGKSSLMKVLCGVYVADAGEFYHDGSPVAITSPADTMGLGIAVIFQEFSLVPYLDIAQNIFLGREPRGRIPGSVDAARMHAEARRILDILGMEVSTRTPVHRLGVAQQQMVEIAKALSQNARILVLDEPTAALSDRETEKLFAVIARLKADGVSMIYISHRMAEVFALGDRITILRDGRKVGACLPGDATPDELVARMVGRKVDMSYSRERSAQPGEVALDVRNVSADSGIADINLQVRAGEIVGLAGLVGSGRSEVARAVFGADPIRQGEIYIFGKRLTGGPDRARELGAALIPESRKSEGLALIRTVRDNLLLAGLRRAFPARWYRADKAEALAEREIARLRIATPDGNQLAQFLSGGNQQKIVIGKWLVAEAKLFIFDEPTRGIDVGAKAEIFALIDSLVKQGAGVLLISSELPEIINVCDRTYVMRGGRIAGEVAHAEMTEERILQLGMNDA</sequence>
<proteinExistence type="predicted"/>
<reference evidence="12 13" key="1">
    <citation type="journal article" date="2015" name="Genome Announc.">
        <title>Complete Genome Sequence of Cupriavidus basilensis 4G11, Isolated from the Oak Ridge Field Research Center Site.</title>
        <authorList>
            <person name="Ray J."/>
            <person name="Waters R.J."/>
            <person name="Skerker J.M."/>
            <person name="Kuehl J.V."/>
            <person name="Price M.N."/>
            <person name="Huang J."/>
            <person name="Chakraborty R."/>
            <person name="Arkin A.P."/>
            <person name="Deutschbauer A."/>
        </authorList>
    </citation>
    <scope>NUCLEOTIDE SEQUENCE [LARGE SCALE GENOMIC DNA]</scope>
    <source>
        <strain evidence="12">4G11</strain>
    </source>
</reference>
<dbReference type="GO" id="GO:0005886">
    <property type="term" value="C:plasma membrane"/>
    <property type="evidence" value="ECO:0007669"/>
    <property type="project" value="UniProtKB-SubCell"/>
</dbReference>
<evidence type="ECO:0000256" key="2">
    <source>
        <dbReference type="ARBA" id="ARBA00022448"/>
    </source>
</evidence>
<dbReference type="PANTHER" id="PTHR43790">
    <property type="entry name" value="CARBOHYDRATE TRANSPORT ATP-BINDING PROTEIN MG119-RELATED"/>
    <property type="match status" value="1"/>
</dbReference>
<dbReference type="InterPro" id="IPR027417">
    <property type="entry name" value="P-loop_NTPase"/>
</dbReference>
<keyword evidence="5" id="KW-0762">Sugar transport</keyword>
<dbReference type="GO" id="GO:0016887">
    <property type="term" value="F:ATP hydrolysis activity"/>
    <property type="evidence" value="ECO:0007669"/>
    <property type="project" value="InterPro"/>
</dbReference>
<dbReference type="Proteomes" id="UP000031843">
    <property type="component" value="Chromosome secondary"/>
</dbReference>
<organism evidence="12 13">
    <name type="scientific">Cupriavidus basilensis</name>
    <dbReference type="NCBI Taxonomy" id="68895"/>
    <lineage>
        <taxon>Bacteria</taxon>
        <taxon>Pseudomonadati</taxon>
        <taxon>Pseudomonadota</taxon>
        <taxon>Betaproteobacteria</taxon>
        <taxon>Burkholderiales</taxon>
        <taxon>Burkholderiaceae</taxon>
        <taxon>Cupriavidus</taxon>
    </lineage>
</organism>
<evidence type="ECO:0000256" key="10">
    <source>
        <dbReference type="ARBA" id="ARBA00023136"/>
    </source>
</evidence>
<keyword evidence="4" id="KW-0997">Cell inner membrane</keyword>
<keyword evidence="6" id="KW-0677">Repeat</keyword>
<dbReference type="SMART" id="SM00382">
    <property type="entry name" value="AAA"/>
    <property type="match status" value="2"/>
</dbReference>
<evidence type="ECO:0000256" key="6">
    <source>
        <dbReference type="ARBA" id="ARBA00022737"/>
    </source>
</evidence>
<dbReference type="CDD" id="cd03216">
    <property type="entry name" value="ABC_Carb_Monos_I"/>
    <property type="match status" value="1"/>
</dbReference>
<protein>
    <submittedName>
        <fullName evidence="12">Ribose ABC transport system, ATP-binding protein RbsA</fullName>
    </submittedName>
</protein>
<dbReference type="InterPro" id="IPR003593">
    <property type="entry name" value="AAA+_ATPase"/>
</dbReference>
<evidence type="ECO:0000256" key="7">
    <source>
        <dbReference type="ARBA" id="ARBA00022741"/>
    </source>
</evidence>
<evidence type="ECO:0000256" key="8">
    <source>
        <dbReference type="ARBA" id="ARBA00022840"/>
    </source>
</evidence>
<feature type="domain" description="ABC transporter" evidence="11">
    <location>
        <begin position="11"/>
        <end position="248"/>
    </location>
</feature>
<dbReference type="STRING" id="68895.RR42_s2534"/>
<dbReference type="GO" id="GO:0005524">
    <property type="term" value="F:ATP binding"/>
    <property type="evidence" value="ECO:0007669"/>
    <property type="project" value="UniProtKB-KW"/>
</dbReference>
<dbReference type="KEGG" id="cbw:RR42_s2534"/>
<keyword evidence="2" id="KW-0813">Transport</keyword>
<evidence type="ECO:0000313" key="13">
    <source>
        <dbReference type="Proteomes" id="UP000031843"/>
    </source>
</evidence>
<keyword evidence="10" id="KW-0472">Membrane</keyword>
<evidence type="ECO:0000256" key="5">
    <source>
        <dbReference type="ARBA" id="ARBA00022597"/>
    </source>
</evidence>
<dbReference type="InterPro" id="IPR003439">
    <property type="entry name" value="ABC_transporter-like_ATP-bd"/>
</dbReference>
<evidence type="ECO:0000256" key="9">
    <source>
        <dbReference type="ARBA" id="ARBA00022967"/>
    </source>
</evidence>
<evidence type="ECO:0000256" key="4">
    <source>
        <dbReference type="ARBA" id="ARBA00022519"/>
    </source>
</evidence>
<dbReference type="InterPro" id="IPR017871">
    <property type="entry name" value="ABC_transporter-like_CS"/>
</dbReference>
<dbReference type="PROSITE" id="PS00211">
    <property type="entry name" value="ABC_TRANSPORTER_1"/>
    <property type="match status" value="1"/>
</dbReference>
<dbReference type="PANTHER" id="PTHR43790:SF3">
    <property type="entry name" value="D-ALLOSE IMPORT ATP-BINDING PROTEIN ALSA-RELATED"/>
    <property type="match status" value="1"/>
</dbReference>
<evidence type="ECO:0000313" key="12">
    <source>
        <dbReference type="EMBL" id="AJG24116.1"/>
    </source>
</evidence>
<keyword evidence="9" id="KW-1278">Translocase</keyword>
<evidence type="ECO:0000256" key="3">
    <source>
        <dbReference type="ARBA" id="ARBA00022475"/>
    </source>
</evidence>
<keyword evidence="7" id="KW-0547">Nucleotide-binding</keyword>
<dbReference type="OrthoDB" id="9776369at2"/>
<dbReference type="CDD" id="cd03215">
    <property type="entry name" value="ABC_Carb_Monos_II"/>
    <property type="match status" value="1"/>
</dbReference>
<keyword evidence="13" id="KW-1185">Reference proteome</keyword>
<keyword evidence="3" id="KW-1003">Cell membrane</keyword>
<comment type="subcellular location">
    <subcellularLocation>
        <location evidence="1">Cell membrane</location>
        <topology evidence="1">Peripheral membrane protein</topology>
    </subcellularLocation>
</comment>
<evidence type="ECO:0000256" key="1">
    <source>
        <dbReference type="ARBA" id="ARBA00004202"/>
    </source>
</evidence>
<name>A0A0C4YU37_9BURK</name>
<evidence type="ECO:0000259" key="11">
    <source>
        <dbReference type="PROSITE" id="PS50893"/>
    </source>
</evidence>
<dbReference type="RefSeq" id="WP_043356144.1">
    <property type="nucleotide sequence ID" value="NZ_CP010537.1"/>
</dbReference>
<dbReference type="EMBL" id="CP010537">
    <property type="protein sequence ID" value="AJG24116.1"/>
    <property type="molecule type" value="Genomic_DNA"/>
</dbReference>
<dbReference type="AlphaFoldDB" id="A0A0C4YU37"/>